<dbReference type="GO" id="GO:0004222">
    <property type="term" value="F:metalloendopeptidase activity"/>
    <property type="evidence" value="ECO:0007669"/>
    <property type="project" value="UniProtKB-UniRule"/>
</dbReference>
<dbReference type="InterPro" id="IPR001915">
    <property type="entry name" value="Peptidase_M48"/>
</dbReference>
<feature type="binding site" evidence="14">
    <location>
        <position position="309"/>
    </location>
    <ligand>
        <name>Zn(2+)</name>
        <dbReference type="ChEBI" id="CHEBI:29105"/>
        <note>catalytic</note>
    </ligand>
</feature>
<dbReference type="PANTHER" id="PTHR10120">
    <property type="entry name" value="CAAX PRENYL PROTEASE 1"/>
    <property type="match status" value="1"/>
</dbReference>
<evidence type="ECO:0000313" key="19">
    <source>
        <dbReference type="Proteomes" id="UP000307173"/>
    </source>
</evidence>
<protein>
    <recommendedName>
        <fullName evidence="15">CAAX prenyl protease</fullName>
        <ecNumber evidence="15">3.4.24.84</ecNumber>
    </recommendedName>
</protein>
<keyword evidence="2 15" id="KW-0645">Protease</keyword>
<keyword evidence="5 15" id="KW-0378">Hydrolase</keyword>
<comment type="catalytic activity">
    <reaction evidence="11 15">
        <text>Hydrolyzes the peptide bond -P2-(S-farnesyl or geranylgeranyl)C-P1'-P2'-P3'-COOH where P1' and P2' are amino acids with aliphatic side chains and P3' is any C-terminal residue.</text>
        <dbReference type="EC" id="3.4.24.84"/>
    </reaction>
</comment>
<dbReference type="GO" id="GO:0071586">
    <property type="term" value="P:CAAX-box protein processing"/>
    <property type="evidence" value="ECO:0007669"/>
    <property type="project" value="UniProtKB-UniRule"/>
</dbReference>
<gene>
    <name evidence="18" type="ORF">CANINC_003974</name>
</gene>
<feature type="binding site" evidence="14">
    <location>
        <position position="395"/>
    </location>
    <ligand>
        <name>Zn(2+)</name>
        <dbReference type="ChEBI" id="CHEBI:29105"/>
        <note>catalytic</note>
    </ligand>
</feature>
<evidence type="ECO:0000256" key="2">
    <source>
        <dbReference type="ARBA" id="ARBA00022670"/>
    </source>
</evidence>
<dbReference type="Pfam" id="PF16491">
    <property type="entry name" value="Peptidase_M48_N"/>
    <property type="match status" value="1"/>
</dbReference>
<feature type="binding site" evidence="14">
    <location>
        <position position="313"/>
    </location>
    <ligand>
        <name>Zn(2+)</name>
        <dbReference type="ChEBI" id="CHEBI:29105"/>
        <note>catalytic</note>
    </ligand>
</feature>
<comment type="subcellular location">
    <subcellularLocation>
        <location evidence="1 15">Endoplasmic reticulum membrane</location>
        <topology evidence="1 15">Multi-pass membrane protein</topology>
    </subcellularLocation>
</comment>
<evidence type="ECO:0000256" key="6">
    <source>
        <dbReference type="ARBA" id="ARBA00022824"/>
    </source>
</evidence>
<evidence type="ECO:0000256" key="9">
    <source>
        <dbReference type="ARBA" id="ARBA00023049"/>
    </source>
</evidence>
<dbReference type="EC" id="3.4.24.84" evidence="15"/>
<evidence type="ECO:0000259" key="16">
    <source>
        <dbReference type="Pfam" id="PF01435"/>
    </source>
</evidence>
<dbReference type="Pfam" id="PF01435">
    <property type="entry name" value="Peptidase_M48"/>
    <property type="match status" value="1"/>
</dbReference>
<dbReference type="CDD" id="cd07343">
    <property type="entry name" value="M48A_Zmpste24p_like"/>
    <property type="match status" value="1"/>
</dbReference>
<organism evidence="18 19">
    <name type="scientific">Pichia inconspicua</name>
    <dbReference type="NCBI Taxonomy" id="52247"/>
    <lineage>
        <taxon>Eukaryota</taxon>
        <taxon>Fungi</taxon>
        <taxon>Dikarya</taxon>
        <taxon>Ascomycota</taxon>
        <taxon>Saccharomycotina</taxon>
        <taxon>Pichiomycetes</taxon>
        <taxon>Pichiales</taxon>
        <taxon>Pichiaceae</taxon>
        <taxon>Pichia</taxon>
    </lineage>
</organism>
<evidence type="ECO:0000256" key="14">
    <source>
        <dbReference type="PIRSR" id="PIRSR627057-2"/>
    </source>
</evidence>
<sequence length="460" mass="52188">MIGIIETAKDFMDIPGFNWKSLIIGFTVSNFLFDTYVKFRQIRVVESNGDNIPTELSNYKIDSETVIKSNKYSLSKLKFSIFADVYDLIENISILHFDILPKVWIKSGSILSNLITNVPILSKWISNSVISQSLVFMGLFSIISIVLSIPIKYYHNFVLEESYGFNKLTIKLWFSDTIKQLSLTFALGGPLLAAFLKIMDIFGDSFMYYLSVFLFIVQIFFIIVYPKFIQPLFNTLTPLEDGELKNEIEKLAEANKFPLDKLYVIDGSKRSGHSNAYFMGLPWGSKQIVLYDTLIHHSTVNEVVAVLGHEIGHWKLNHTTKLMTIGEIHMFAIFSLFAAFIKNKSFYNSFGFGLPLGTGVSEMPPLIGFLLFGDVLKPLDAAMQFFMNLITCTYEYQADKYAAEQNLSTDLKTALVNLHKENLSSLVVDGLYSAKEYNHPTLVERISAIDAYVSESKKEK</sequence>
<feature type="transmembrane region" description="Helical" evidence="15">
    <location>
        <begin position="17"/>
        <end position="33"/>
    </location>
</feature>
<comment type="function">
    <text evidence="15">Proteolytically removes the C-terminal three residues of farnesylated proteins.</text>
</comment>
<evidence type="ECO:0000256" key="15">
    <source>
        <dbReference type="RuleBase" id="RU366005"/>
    </source>
</evidence>
<evidence type="ECO:0000256" key="1">
    <source>
        <dbReference type="ARBA" id="ARBA00004477"/>
    </source>
</evidence>
<dbReference type="GO" id="GO:0046872">
    <property type="term" value="F:metal ion binding"/>
    <property type="evidence" value="ECO:0007669"/>
    <property type="project" value="UniProtKB-UniRule"/>
</dbReference>
<comment type="caution">
    <text evidence="18">The sequence shown here is derived from an EMBL/GenBank/DDBJ whole genome shotgun (WGS) entry which is preliminary data.</text>
</comment>
<comment type="cofactor">
    <cofactor evidence="14 15">
        <name>Zn(2+)</name>
        <dbReference type="ChEBI" id="CHEBI:29105"/>
    </cofactor>
    <text evidence="14 15">Binds 1 zinc ion per subunit.</text>
</comment>
<comment type="caution">
    <text evidence="15">Lacks conserved residue(s) required for the propagation of feature annotation.</text>
</comment>
<dbReference type="Gene3D" id="3.30.2010.10">
    <property type="entry name" value="Metalloproteases ('zincins'), catalytic domain"/>
    <property type="match status" value="1"/>
</dbReference>
<evidence type="ECO:0000256" key="12">
    <source>
        <dbReference type="ARBA" id="ARBA00060927"/>
    </source>
</evidence>
<evidence type="ECO:0000256" key="4">
    <source>
        <dbReference type="ARBA" id="ARBA00022723"/>
    </source>
</evidence>
<keyword evidence="3 15" id="KW-0812">Transmembrane</keyword>
<evidence type="ECO:0000256" key="13">
    <source>
        <dbReference type="PIRSR" id="PIRSR627057-1"/>
    </source>
</evidence>
<name>A0A4T0WX69_9ASCO</name>
<proteinExistence type="inferred from homology"/>
<dbReference type="GO" id="GO:0005789">
    <property type="term" value="C:endoplasmic reticulum membrane"/>
    <property type="evidence" value="ECO:0007669"/>
    <property type="project" value="UniProtKB-SubCell"/>
</dbReference>
<evidence type="ECO:0000259" key="17">
    <source>
        <dbReference type="Pfam" id="PF16491"/>
    </source>
</evidence>
<dbReference type="AlphaFoldDB" id="A0A4T0WX69"/>
<feature type="transmembrane region" description="Helical" evidence="15">
    <location>
        <begin position="322"/>
        <end position="341"/>
    </location>
</feature>
<evidence type="ECO:0000256" key="10">
    <source>
        <dbReference type="ARBA" id="ARBA00023136"/>
    </source>
</evidence>
<keyword evidence="8 15" id="KW-1133">Transmembrane helix</keyword>
<keyword evidence="10 15" id="KW-0472">Membrane</keyword>
<dbReference type="InterPro" id="IPR027057">
    <property type="entry name" value="CAXX_Prtase_1"/>
</dbReference>
<keyword evidence="7 14" id="KW-0862">Zinc</keyword>
<accession>A0A4T0WX69</accession>
<dbReference type="FunFam" id="3.30.2010.10:FF:000002">
    <property type="entry name" value="CAAX prenyl protease"/>
    <property type="match status" value="1"/>
</dbReference>
<keyword evidence="4 14" id="KW-0479">Metal-binding</keyword>
<keyword evidence="19" id="KW-1185">Reference proteome</keyword>
<evidence type="ECO:0000256" key="8">
    <source>
        <dbReference type="ARBA" id="ARBA00022989"/>
    </source>
</evidence>
<feature type="transmembrane region" description="Helical" evidence="15">
    <location>
        <begin position="206"/>
        <end position="225"/>
    </location>
</feature>
<feature type="domain" description="Peptidase M48" evidence="16">
    <location>
        <begin position="238"/>
        <end position="451"/>
    </location>
</feature>
<comment type="similarity">
    <text evidence="12 15">Belongs to the peptidase M48A family.</text>
</comment>
<feature type="domain" description="CAAX prenyl protease 1 N-terminal" evidence="17">
    <location>
        <begin position="41"/>
        <end position="235"/>
    </location>
</feature>
<evidence type="ECO:0000256" key="11">
    <source>
        <dbReference type="ARBA" id="ARBA00044456"/>
    </source>
</evidence>
<feature type="active site" description="Proton donor" evidence="13">
    <location>
        <position position="399"/>
    </location>
</feature>
<evidence type="ECO:0000256" key="7">
    <source>
        <dbReference type="ARBA" id="ARBA00022833"/>
    </source>
</evidence>
<keyword evidence="6 15" id="KW-0256">Endoplasmic reticulum</keyword>
<evidence type="ECO:0000256" key="5">
    <source>
        <dbReference type="ARBA" id="ARBA00022801"/>
    </source>
</evidence>
<feature type="active site" evidence="13">
    <location>
        <position position="310"/>
    </location>
</feature>
<dbReference type="Proteomes" id="UP000307173">
    <property type="component" value="Unassembled WGS sequence"/>
</dbReference>
<dbReference type="OrthoDB" id="360839at2759"/>
<keyword evidence="9 15" id="KW-0482">Metalloprotease</keyword>
<dbReference type="EMBL" id="SELW01000624">
    <property type="protein sequence ID" value="TID17608.1"/>
    <property type="molecule type" value="Genomic_DNA"/>
</dbReference>
<feature type="transmembrane region" description="Helical" evidence="15">
    <location>
        <begin position="134"/>
        <end position="154"/>
    </location>
</feature>
<evidence type="ECO:0000256" key="3">
    <source>
        <dbReference type="ARBA" id="ARBA00022692"/>
    </source>
</evidence>
<dbReference type="InterPro" id="IPR032456">
    <property type="entry name" value="Peptidase_M48_N"/>
</dbReference>
<reference evidence="18 19" key="1">
    <citation type="journal article" date="2019" name="Front. Genet.">
        <title>Whole-Genome Sequencing of the Opportunistic Yeast Pathogen Candida inconspicua Uncovers Its Hybrid Origin.</title>
        <authorList>
            <person name="Mixao V."/>
            <person name="Hansen A.P."/>
            <person name="Saus E."/>
            <person name="Boekhout T."/>
            <person name="Lass-Florl C."/>
            <person name="Gabaldon T."/>
        </authorList>
    </citation>
    <scope>NUCLEOTIDE SEQUENCE [LARGE SCALE GENOMIC DNA]</scope>
    <source>
        <strain evidence="18 19">CBS 180</strain>
    </source>
</reference>
<evidence type="ECO:0000313" key="18">
    <source>
        <dbReference type="EMBL" id="TID17608.1"/>
    </source>
</evidence>
<dbReference type="STRING" id="52247.A0A4T0WX69"/>